<evidence type="ECO:0000256" key="1">
    <source>
        <dbReference type="SAM" id="SignalP"/>
    </source>
</evidence>
<evidence type="ECO:0000313" key="3">
    <source>
        <dbReference type="Proteomes" id="UP001159292"/>
    </source>
</evidence>
<dbReference type="PROSITE" id="PS51257">
    <property type="entry name" value="PROKAR_LIPOPROTEIN"/>
    <property type="match status" value="1"/>
</dbReference>
<gene>
    <name evidence="2" type="ORF">N7671_10595</name>
</gene>
<feature type="signal peptide" evidence="1">
    <location>
        <begin position="1"/>
        <end position="25"/>
    </location>
</feature>
<evidence type="ECO:0008006" key="4">
    <source>
        <dbReference type="Google" id="ProtNLM"/>
    </source>
</evidence>
<dbReference type="RefSeq" id="WP_257598102.1">
    <property type="nucleotide sequence ID" value="NZ_CAJQNA010000014.1"/>
</dbReference>
<protein>
    <recommendedName>
        <fullName evidence="4">Lipoprotein</fullName>
    </recommendedName>
</protein>
<sequence length="223" mass="24012">MQRRIIMGLLASSTLLGGCAHYAQAPQPTNFPTQEQQHVQAASHWQLIAGDSARQLMAAMPEKHPLHVVRKGSESPFEEAFTAQLVTELTRAGYPVMKSAERPGTLLVELSAQPVQFAENRQRPAAAGELSLIAGGLWVLRNIYENVSPGAAMIAGTAAVDGVRWFGSKASGGAFVPKTELIVTTSVSSHERYYAQTSSAYYTTQSDWGLYARNAVLPLKGGL</sequence>
<feature type="chain" id="PRO_5044326850" description="Lipoprotein" evidence="1">
    <location>
        <begin position="26"/>
        <end position="223"/>
    </location>
</feature>
<organism evidence="2 3">
    <name type="scientific">Ectopseudomonas oleovorans</name>
    <name type="common">Pseudomonas oleovorans</name>
    <dbReference type="NCBI Taxonomy" id="301"/>
    <lineage>
        <taxon>Bacteria</taxon>
        <taxon>Pseudomonadati</taxon>
        <taxon>Pseudomonadota</taxon>
        <taxon>Gammaproteobacteria</taxon>
        <taxon>Pseudomonadales</taxon>
        <taxon>Pseudomonadaceae</taxon>
        <taxon>Ectopseudomonas</taxon>
    </lineage>
</organism>
<name>A0AB35L180_ECTOL</name>
<proteinExistence type="predicted"/>
<dbReference type="EMBL" id="JAOEET010000022">
    <property type="protein sequence ID" value="MDH0567675.1"/>
    <property type="molecule type" value="Genomic_DNA"/>
</dbReference>
<reference evidence="2" key="1">
    <citation type="submission" date="2022-09" db="EMBL/GenBank/DDBJ databases">
        <title>Intensive care unit water sources are persistently colonized with multi-drug resistant bacteria and are the site of extensive horizontal gene transfer of antibiotic resistance genes.</title>
        <authorList>
            <person name="Diorio-Toth L."/>
        </authorList>
    </citation>
    <scope>NUCLEOTIDE SEQUENCE</scope>
    <source>
        <strain evidence="2">GD04000</strain>
    </source>
</reference>
<dbReference type="Proteomes" id="UP001159292">
    <property type="component" value="Unassembled WGS sequence"/>
</dbReference>
<dbReference type="AlphaFoldDB" id="A0AB35L180"/>
<comment type="caution">
    <text evidence="2">The sequence shown here is derived from an EMBL/GenBank/DDBJ whole genome shotgun (WGS) entry which is preliminary data.</text>
</comment>
<evidence type="ECO:0000313" key="2">
    <source>
        <dbReference type="EMBL" id="MDH0567675.1"/>
    </source>
</evidence>
<accession>A0AB35L180</accession>
<keyword evidence="1" id="KW-0732">Signal</keyword>